<evidence type="ECO:0000256" key="1">
    <source>
        <dbReference type="SAM" id="MobiDB-lite"/>
    </source>
</evidence>
<feature type="compositionally biased region" description="Basic and acidic residues" evidence="1">
    <location>
        <begin position="117"/>
        <end position="142"/>
    </location>
</feature>
<dbReference type="InterPro" id="IPR056676">
    <property type="entry name" value="DUF7774"/>
</dbReference>
<feature type="domain" description="DUF7774" evidence="2">
    <location>
        <begin position="264"/>
        <end position="358"/>
    </location>
</feature>
<accession>A0AAV5WBX2</accession>
<comment type="caution">
    <text evidence="3">The sequence shown here is derived from an EMBL/GenBank/DDBJ whole genome shotgun (WGS) entry which is preliminary data.</text>
</comment>
<evidence type="ECO:0000313" key="4">
    <source>
        <dbReference type="Proteomes" id="UP001432322"/>
    </source>
</evidence>
<name>A0AAV5WBX2_9BILA</name>
<evidence type="ECO:0000313" key="3">
    <source>
        <dbReference type="EMBL" id="GMT29746.1"/>
    </source>
</evidence>
<keyword evidence="4" id="KW-1185">Reference proteome</keyword>
<dbReference type="Pfam" id="PF24983">
    <property type="entry name" value="DUF7774"/>
    <property type="match status" value="1"/>
</dbReference>
<reference evidence="3" key="1">
    <citation type="submission" date="2023-10" db="EMBL/GenBank/DDBJ databases">
        <title>Genome assembly of Pristionchus species.</title>
        <authorList>
            <person name="Yoshida K."/>
            <person name="Sommer R.J."/>
        </authorList>
    </citation>
    <scope>NUCLEOTIDE SEQUENCE</scope>
    <source>
        <strain evidence="3">RS5133</strain>
    </source>
</reference>
<feature type="compositionally biased region" description="Basic and acidic residues" evidence="1">
    <location>
        <begin position="69"/>
        <end position="79"/>
    </location>
</feature>
<feature type="compositionally biased region" description="Basic and acidic residues" evidence="1">
    <location>
        <begin position="98"/>
        <end position="109"/>
    </location>
</feature>
<dbReference type="PANTHER" id="PTHR38630:SF1">
    <property type="entry name" value="DEK_C DOMAIN-CONTAINING PROTEIN-RELATED"/>
    <property type="match status" value="1"/>
</dbReference>
<proteinExistence type="predicted"/>
<dbReference type="PANTHER" id="PTHR38630">
    <property type="entry name" value="PROTEIN CBG12780"/>
    <property type="match status" value="1"/>
</dbReference>
<dbReference type="EMBL" id="BTSY01000005">
    <property type="protein sequence ID" value="GMT29746.1"/>
    <property type="molecule type" value="Genomic_DNA"/>
</dbReference>
<feature type="non-terminal residue" evidence="3">
    <location>
        <position position="1"/>
    </location>
</feature>
<protein>
    <recommendedName>
        <fullName evidence="2">DUF7774 domain-containing protein</fullName>
    </recommendedName>
</protein>
<evidence type="ECO:0000259" key="2">
    <source>
        <dbReference type="Pfam" id="PF24983"/>
    </source>
</evidence>
<dbReference type="AlphaFoldDB" id="A0AAV5WBX2"/>
<feature type="compositionally biased region" description="Basic residues" evidence="1">
    <location>
        <begin position="143"/>
        <end position="155"/>
    </location>
</feature>
<organism evidence="3 4">
    <name type="scientific">Pristionchus fissidentatus</name>
    <dbReference type="NCBI Taxonomy" id="1538716"/>
    <lineage>
        <taxon>Eukaryota</taxon>
        <taxon>Metazoa</taxon>
        <taxon>Ecdysozoa</taxon>
        <taxon>Nematoda</taxon>
        <taxon>Chromadorea</taxon>
        <taxon>Rhabditida</taxon>
        <taxon>Rhabditina</taxon>
        <taxon>Diplogasteromorpha</taxon>
        <taxon>Diplogasteroidea</taxon>
        <taxon>Neodiplogasteridae</taxon>
        <taxon>Pristionchus</taxon>
    </lineage>
</organism>
<dbReference type="Proteomes" id="UP001432322">
    <property type="component" value="Unassembled WGS sequence"/>
</dbReference>
<feature type="compositionally biased region" description="Polar residues" evidence="1">
    <location>
        <begin position="199"/>
        <end position="209"/>
    </location>
</feature>
<sequence length="398" mass="43343">LTMSGAPSDSPYDPAKLQRFRRMFSEYTKAPGAPVTPRQAKSGSKGRTPKKVTPEKAPAPTPEAQPNEKIADAKEFAKADEEEFENENGAVMAQAKIKNRDLQWKKEAKSPQPRVIKTGEKQSGKKDSDSRGKANKSVDEGVRKKKSRSVNRRTRGTGGDKSAGRSSRSTMGGEKKTSGKRASGGRKKPTGRRTEETRTVSSPIISSPVKTDVADSPAEATSDGMSGGSAPEPFNREALSREAIDGVGEEGGLSGEVAAIDMNHADFKTAIKLMEIFKRNNILENALFPAQNETLKAFFEGGMKNPDSKILELISKAMDFVLDAVFFKGEDMDCLIDNELKSFIVNRSKSKPMLLDVIISRPEFLPLSWGGRTIVLRHTDATVLVQLTEAKRDKGANK</sequence>
<gene>
    <name evidence="3" type="ORF">PFISCL1PPCAC_21043</name>
</gene>
<feature type="region of interest" description="Disordered" evidence="1">
    <location>
        <begin position="1"/>
        <end position="234"/>
    </location>
</feature>